<evidence type="ECO:0000313" key="3">
    <source>
        <dbReference type="EMBL" id="OPJ63783.1"/>
    </source>
</evidence>
<dbReference type="InterPro" id="IPR015943">
    <property type="entry name" value="WD40/YVTN_repeat-like_dom_sf"/>
</dbReference>
<accession>A0A1V4IV53</accession>
<dbReference type="RefSeq" id="WP_079422397.1">
    <property type="nucleotide sequence ID" value="NZ_MZGV01000007.1"/>
</dbReference>
<dbReference type="EMBL" id="MZGV01000007">
    <property type="protein sequence ID" value="OPJ63783.1"/>
    <property type="molecule type" value="Genomic_DNA"/>
</dbReference>
<reference evidence="3 4" key="1">
    <citation type="submission" date="2017-03" db="EMBL/GenBank/DDBJ databases">
        <title>Genome sequence of Clostridium oryzae DSM 28571.</title>
        <authorList>
            <person name="Poehlein A."/>
            <person name="Daniel R."/>
        </authorList>
    </citation>
    <scope>NUCLEOTIDE SEQUENCE [LARGE SCALE GENOMIC DNA]</scope>
    <source>
        <strain evidence="3 4">DSM 28571</strain>
    </source>
</reference>
<feature type="signal peptide" evidence="2">
    <location>
        <begin position="1"/>
        <end position="17"/>
    </location>
</feature>
<name>A0A1V4IV53_9CLOT</name>
<comment type="caution">
    <text evidence="3">The sequence shown here is derived from an EMBL/GenBank/DDBJ whole genome shotgun (WGS) entry which is preliminary data.</text>
</comment>
<dbReference type="AlphaFoldDB" id="A0A1V4IV53"/>
<sequence>MKKFIILVMVCSLILSACSPNKTIKRKIDSNKNKSKHSVVSKSSEKDKKSNNSNIEMQGFTPIGVKIVRYNEKELYSDAVFINSKIGWKAVYTDCAMFHQPALLYKTINGGKKWFLINSTKKSYPLMSKTGITFLDKQTGWVTTSTPRCGYVGLFRSLDGGTTWKYQHVDVPHKYKGWTLGTYPPVFFSKKDGILIGQEYKEKLLVYVTHDGGKAWKLIAKNSTSGKIKWDVHVNDENLLWTVIYDGVKWKSKDIYRWDKKR</sequence>
<proteinExistence type="predicted"/>
<feature type="region of interest" description="Disordered" evidence="1">
    <location>
        <begin position="29"/>
        <end position="55"/>
    </location>
</feature>
<dbReference type="Proteomes" id="UP000190080">
    <property type="component" value="Unassembled WGS sequence"/>
</dbReference>
<keyword evidence="2" id="KW-0732">Signal</keyword>
<gene>
    <name evidence="3" type="primary">hcf136</name>
    <name evidence="3" type="ORF">CLORY_09670</name>
</gene>
<evidence type="ECO:0000313" key="4">
    <source>
        <dbReference type="Proteomes" id="UP000190080"/>
    </source>
</evidence>
<dbReference type="PROSITE" id="PS51257">
    <property type="entry name" value="PROKAR_LIPOPROTEIN"/>
    <property type="match status" value="1"/>
</dbReference>
<feature type="chain" id="PRO_5038925811" evidence="2">
    <location>
        <begin position="18"/>
        <end position="262"/>
    </location>
</feature>
<protein>
    <submittedName>
        <fullName evidence="3">Ycf48-like protein</fullName>
    </submittedName>
</protein>
<evidence type="ECO:0000256" key="1">
    <source>
        <dbReference type="SAM" id="MobiDB-lite"/>
    </source>
</evidence>
<dbReference type="OrthoDB" id="1701846at2"/>
<keyword evidence="4" id="KW-1185">Reference proteome</keyword>
<dbReference type="STRING" id="1450648.CLORY_09670"/>
<organism evidence="3 4">
    <name type="scientific">Clostridium oryzae</name>
    <dbReference type="NCBI Taxonomy" id="1450648"/>
    <lineage>
        <taxon>Bacteria</taxon>
        <taxon>Bacillati</taxon>
        <taxon>Bacillota</taxon>
        <taxon>Clostridia</taxon>
        <taxon>Eubacteriales</taxon>
        <taxon>Clostridiaceae</taxon>
        <taxon>Clostridium</taxon>
    </lineage>
</organism>
<dbReference type="SUPFAM" id="SSF110296">
    <property type="entry name" value="Oligoxyloglucan reducing end-specific cellobiohydrolase"/>
    <property type="match status" value="1"/>
</dbReference>
<evidence type="ECO:0000256" key="2">
    <source>
        <dbReference type="SAM" id="SignalP"/>
    </source>
</evidence>
<dbReference type="Gene3D" id="2.130.10.10">
    <property type="entry name" value="YVTN repeat-like/Quinoprotein amine dehydrogenase"/>
    <property type="match status" value="1"/>
</dbReference>